<dbReference type="AlphaFoldDB" id="A0A161JQ82"/>
<name>A0A161JQ82_9ZZZZ</name>
<protein>
    <submittedName>
        <fullName evidence="1">Uncharacterized protein</fullName>
    </submittedName>
</protein>
<proteinExistence type="predicted"/>
<dbReference type="EMBL" id="CZQD01000032">
    <property type="protein sequence ID" value="CUS56732.1"/>
    <property type="molecule type" value="Genomic_DNA"/>
</dbReference>
<accession>A0A161JQ82</accession>
<organism evidence="1">
    <name type="scientific">hydrothermal vent metagenome</name>
    <dbReference type="NCBI Taxonomy" id="652676"/>
    <lineage>
        <taxon>unclassified sequences</taxon>
        <taxon>metagenomes</taxon>
        <taxon>ecological metagenomes</taxon>
    </lineage>
</organism>
<reference evidence="1" key="1">
    <citation type="submission" date="2015-10" db="EMBL/GenBank/DDBJ databases">
        <authorList>
            <person name="Gilbert D.G."/>
        </authorList>
    </citation>
    <scope>NUCLEOTIDE SEQUENCE</scope>
</reference>
<evidence type="ECO:0000313" key="1">
    <source>
        <dbReference type="EMBL" id="CUS56732.1"/>
    </source>
</evidence>
<sequence>MKPGSLSRRWETCLVGLIGGYRMILPNFDRQEKTKKGAEAV</sequence>
<gene>
    <name evidence="1" type="ORF">MGWOODY_Hyp2133</name>
</gene>